<dbReference type="Proteomes" id="UP000542889">
    <property type="component" value="Unassembled WGS sequence"/>
</dbReference>
<dbReference type="AlphaFoldDB" id="A0A2A5L1X9"/>
<sequence>MYTIQTAATIAGRGTVITIAPPIERIQAGDPVRLNGATVGKVCALEKARHPHHSNNQPCLSLLITEPVEVGDTIEFPKSQCWH</sequence>
<dbReference type="Proteomes" id="UP000189067">
    <property type="component" value="Unassembled WGS sequence"/>
</dbReference>
<organism evidence="1 6">
    <name type="scientific">Lacticaseibacillus rhamnosus</name>
    <name type="common">Lactobacillus rhamnosus</name>
    <dbReference type="NCBI Taxonomy" id="47715"/>
    <lineage>
        <taxon>Bacteria</taxon>
        <taxon>Bacillati</taxon>
        <taxon>Bacillota</taxon>
        <taxon>Bacilli</taxon>
        <taxon>Lactobacillales</taxon>
        <taxon>Lactobacillaceae</taxon>
        <taxon>Lacticaseibacillus</taxon>
    </lineage>
</organism>
<evidence type="ECO:0000313" key="6">
    <source>
        <dbReference type="Proteomes" id="UP000542889"/>
    </source>
</evidence>
<reference evidence="1 6" key="3">
    <citation type="submission" date="2020-06" db="EMBL/GenBank/DDBJ databases">
        <title>Lactobacillus rhamnosus QC,genome.</title>
        <authorList>
            <person name="Yi H."/>
            <person name="Jin M."/>
        </authorList>
    </citation>
    <scope>NUCLEOTIDE SEQUENCE [LARGE SCALE GENOMIC DNA]</scope>
    <source>
        <strain evidence="1 6">QC</strain>
    </source>
</reference>
<evidence type="ECO:0000313" key="3">
    <source>
        <dbReference type="EMBL" id="PLA57305.1"/>
    </source>
</evidence>
<protein>
    <submittedName>
        <fullName evidence="1">Uncharacterized protein</fullName>
    </submittedName>
</protein>
<dbReference type="Proteomes" id="UP000234212">
    <property type="component" value="Unassembled WGS sequence"/>
</dbReference>
<evidence type="ECO:0000313" key="1">
    <source>
        <dbReference type="EMBL" id="NVO87887.1"/>
    </source>
</evidence>
<accession>A0A0J6TET5</accession>
<comment type="caution">
    <text evidence="1">The sequence shown here is derived from an EMBL/GenBank/DDBJ whole genome shotgun (WGS) entry which is preliminary data.</text>
</comment>
<name>A0A2A5L1X9_LACRH</name>
<accession>A0A2A5L1X9</accession>
<evidence type="ECO:0000313" key="5">
    <source>
        <dbReference type="Proteomes" id="UP000234212"/>
    </source>
</evidence>
<evidence type="ECO:0000313" key="4">
    <source>
        <dbReference type="Proteomes" id="UP000189067"/>
    </source>
</evidence>
<evidence type="ECO:0000313" key="2">
    <source>
        <dbReference type="EMBL" id="ONN76006.1"/>
    </source>
</evidence>
<reference evidence="3 5" key="2">
    <citation type="submission" date="2017-12" db="EMBL/GenBank/DDBJ databases">
        <title>Phylogenetic diversity of female urinary microbiome.</title>
        <authorList>
            <person name="Thomas-White K."/>
            <person name="Wolfe A.J."/>
        </authorList>
    </citation>
    <scope>NUCLEOTIDE SEQUENCE [LARGE SCALE GENOMIC DNA]</scope>
    <source>
        <strain evidence="3 5">UMB0004</strain>
    </source>
</reference>
<gene>
    <name evidence="2" type="ORF">BWR10_00715</name>
    <name evidence="3" type="ORF">CYJ91_05720</name>
    <name evidence="1" type="ORF">HWN39_05150</name>
</gene>
<dbReference type="EMBL" id="JABXWP010000005">
    <property type="protein sequence ID" value="NVO87887.1"/>
    <property type="molecule type" value="Genomic_DNA"/>
</dbReference>
<proteinExistence type="predicted"/>
<dbReference type="RefSeq" id="WP_005688240.1">
    <property type="nucleotide sequence ID" value="NZ_BSWG01000074.1"/>
</dbReference>
<dbReference type="EMBL" id="PKJX01000002">
    <property type="protein sequence ID" value="PLA57305.1"/>
    <property type="molecule type" value="Genomic_DNA"/>
</dbReference>
<reference evidence="2 4" key="1">
    <citation type="submission" date="2017-01" db="EMBL/GenBank/DDBJ databases">
        <title>In silico prediction, in vitro antibacterial spectrum and physicochemical properties of a putative bacteriocin produced by Lactobacillus rhamnosus strain L156.4.</title>
        <authorList>
            <person name="Silveira A.M."/>
            <person name="Monteiro A.S."/>
            <person name="Santos V.L."/>
            <person name="Nicoli J.R."/>
            <person name="Azevedo V."/>
            <person name="Soares S.C."/>
            <person name="Castro-Oliveira L."/>
            <person name="Dias-Souza M.V."/>
            <person name="Nardi R.M."/>
        </authorList>
    </citation>
    <scope>NUCLEOTIDE SEQUENCE [LARGE SCALE GENOMIC DNA]</scope>
    <source>
        <strain evidence="2 4">L156.4</strain>
    </source>
</reference>
<dbReference type="EMBL" id="MTJY01000006">
    <property type="protein sequence ID" value="ONN76006.1"/>
    <property type="molecule type" value="Genomic_DNA"/>
</dbReference>
<dbReference type="GeneID" id="69830723"/>